<dbReference type="Proteomes" id="UP000257039">
    <property type="component" value="Unassembled WGS sequence"/>
</dbReference>
<reference evidence="9 10" key="1">
    <citation type="submission" date="2017-04" db="EMBL/GenBank/DDBJ databases">
        <title>Draft genome sequence of Zooshikella ganghwensis VG4 isolated from Red Sea sediments.</title>
        <authorList>
            <person name="Rehman Z."/>
            <person name="Alam I."/>
            <person name="Kamau A."/>
            <person name="Bajic V."/>
            <person name="Leiknes T."/>
        </authorList>
    </citation>
    <scope>NUCLEOTIDE SEQUENCE [LARGE SCALE GENOMIC DNA]</scope>
    <source>
        <strain evidence="9 10">VG4</strain>
    </source>
</reference>
<feature type="region of interest" description="Disordered" evidence="8">
    <location>
        <begin position="22"/>
        <end position="47"/>
    </location>
</feature>
<dbReference type="GO" id="GO:0003729">
    <property type="term" value="F:mRNA binding"/>
    <property type="evidence" value="ECO:0007669"/>
    <property type="project" value="InterPro"/>
</dbReference>
<evidence type="ECO:0000256" key="5">
    <source>
        <dbReference type="ARBA" id="ARBA00022801"/>
    </source>
</evidence>
<dbReference type="EMBL" id="NDXW01000009">
    <property type="protein sequence ID" value="RDH41413.1"/>
    <property type="molecule type" value="Genomic_DNA"/>
</dbReference>
<keyword evidence="4" id="KW-0255">Endonuclease</keyword>
<keyword evidence="10" id="KW-1185">Reference proteome</keyword>
<evidence type="ECO:0000256" key="6">
    <source>
        <dbReference type="ARBA" id="ARBA00022884"/>
    </source>
</evidence>
<evidence type="ECO:0000256" key="7">
    <source>
        <dbReference type="ARBA" id="ARBA00023016"/>
    </source>
</evidence>
<dbReference type="AlphaFoldDB" id="A0A4P9VED9"/>
<dbReference type="PANTHER" id="PTHR34873:SF3">
    <property type="entry name" value="ADDICTION MODULE TOXIN, HICA FAMILY"/>
    <property type="match status" value="1"/>
</dbReference>
<dbReference type="InterPro" id="IPR038570">
    <property type="entry name" value="HicA_sf"/>
</dbReference>
<dbReference type="RefSeq" id="WP_084611433.1">
    <property type="nucleotide sequence ID" value="NZ_NDXW01000009.1"/>
</dbReference>
<name>A0A4P9VED9_9GAMM</name>
<protein>
    <submittedName>
        <fullName evidence="9">Addiction module toxin, HicA family</fullName>
    </submittedName>
</protein>
<evidence type="ECO:0000313" key="10">
    <source>
        <dbReference type="Proteomes" id="UP000257039"/>
    </source>
</evidence>
<gene>
    <name evidence="9" type="ORF">B9G39_28565</name>
</gene>
<feature type="compositionally biased region" description="Basic residues" evidence="8">
    <location>
        <begin position="22"/>
        <end position="31"/>
    </location>
</feature>
<evidence type="ECO:0000256" key="1">
    <source>
        <dbReference type="ARBA" id="ARBA00006620"/>
    </source>
</evidence>
<keyword evidence="2" id="KW-1277">Toxin-antitoxin system</keyword>
<dbReference type="PANTHER" id="PTHR34873">
    <property type="entry name" value="SSR1766 PROTEIN"/>
    <property type="match status" value="1"/>
</dbReference>
<dbReference type="Pfam" id="PF07927">
    <property type="entry name" value="HicA_toxin"/>
    <property type="match status" value="1"/>
</dbReference>
<keyword evidence="6" id="KW-0694">RNA-binding</keyword>
<evidence type="ECO:0000256" key="8">
    <source>
        <dbReference type="SAM" id="MobiDB-lite"/>
    </source>
</evidence>
<evidence type="ECO:0000256" key="3">
    <source>
        <dbReference type="ARBA" id="ARBA00022722"/>
    </source>
</evidence>
<evidence type="ECO:0000313" key="9">
    <source>
        <dbReference type="EMBL" id="RDH41413.1"/>
    </source>
</evidence>
<dbReference type="GO" id="GO:0016787">
    <property type="term" value="F:hydrolase activity"/>
    <property type="evidence" value="ECO:0007669"/>
    <property type="project" value="UniProtKB-KW"/>
</dbReference>
<keyword evidence="7" id="KW-0346">Stress response</keyword>
<comment type="caution">
    <text evidence="9">The sequence shown here is derived from an EMBL/GenBank/DDBJ whole genome shotgun (WGS) entry which is preliminary data.</text>
</comment>
<dbReference type="GO" id="GO:0004519">
    <property type="term" value="F:endonuclease activity"/>
    <property type="evidence" value="ECO:0007669"/>
    <property type="project" value="UniProtKB-KW"/>
</dbReference>
<organism evidence="9 10">
    <name type="scientific">Zooshikella ganghwensis</name>
    <dbReference type="NCBI Taxonomy" id="202772"/>
    <lineage>
        <taxon>Bacteria</taxon>
        <taxon>Pseudomonadati</taxon>
        <taxon>Pseudomonadota</taxon>
        <taxon>Gammaproteobacteria</taxon>
        <taxon>Oceanospirillales</taxon>
        <taxon>Zooshikellaceae</taxon>
        <taxon>Zooshikella</taxon>
    </lineage>
</organism>
<keyword evidence="3" id="KW-0540">Nuclease</keyword>
<dbReference type="Gene3D" id="3.30.920.30">
    <property type="entry name" value="Hypothetical protein"/>
    <property type="match status" value="1"/>
</dbReference>
<proteinExistence type="inferred from homology"/>
<evidence type="ECO:0000256" key="4">
    <source>
        <dbReference type="ARBA" id="ARBA00022759"/>
    </source>
</evidence>
<comment type="similarity">
    <text evidence="1">Belongs to the HicA mRNA interferase family.</text>
</comment>
<accession>A0A4P9VED9</accession>
<dbReference type="SUPFAM" id="SSF54786">
    <property type="entry name" value="YcfA/nrd intein domain"/>
    <property type="match status" value="1"/>
</dbReference>
<dbReference type="InterPro" id="IPR012933">
    <property type="entry name" value="HicA_mRNA_interferase"/>
</dbReference>
<keyword evidence="5" id="KW-0378">Hydrolase</keyword>
<evidence type="ECO:0000256" key="2">
    <source>
        <dbReference type="ARBA" id="ARBA00022649"/>
    </source>
</evidence>
<sequence length="59" mass="6830">MKSKDIIREIEADGWYLHRTRGSHHHFKHPTKPGLVTVPHPNRDLPIGTVKSIRKQAQL</sequence>